<protein>
    <submittedName>
        <fullName evidence="2">Uncharacterized protein</fullName>
    </submittedName>
</protein>
<dbReference type="EMBL" id="LR796295">
    <property type="protein sequence ID" value="CAB4134944.1"/>
    <property type="molecule type" value="Genomic_DNA"/>
</dbReference>
<keyword evidence="1" id="KW-0175">Coiled coil</keyword>
<proteinExistence type="predicted"/>
<name>A0A6J5LKB0_9CAUD</name>
<gene>
    <name evidence="2" type="ORF">UFOVP281_26</name>
</gene>
<evidence type="ECO:0000256" key="1">
    <source>
        <dbReference type="SAM" id="Coils"/>
    </source>
</evidence>
<evidence type="ECO:0000313" key="2">
    <source>
        <dbReference type="EMBL" id="CAB4134944.1"/>
    </source>
</evidence>
<sequence>MIFDDKTDDEIFRSIEAEVAKALSELRCAKKDLEQAEVRMKFALATIHYLKQRYEDMK</sequence>
<feature type="coiled-coil region" evidence="1">
    <location>
        <begin position="12"/>
        <end position="46"/>
    </location>
</feature>
<accession>A0A6J5LKB0</accession>
<organism evidence="2">
    <name type="scientific">uncultured Caudovirales phage</name>
    <dbReference type="NCBI Taxonomy" id="2100421"/>
    <lineage>
        <taxon>Viruses</taxon>
        <taxon>Duplodnaviria</taxon>
        <taxon>Heunggongvirae</taxon>
        <taxon>Uroviricota</taxon>
        <taxon>Caudoviricetes</taxon>
        <taxon>Peduoviridae</taxon>
        <taxon>Maltschvirus</taxon>
        <taxon>Maltschvirus maltsch</taxon>
    </lineage>
</organism>
<reference evidence="2" key="1">
    <citation type="submission" date="2020-04" db="EMBL/GenBank/DDBJ databases">
        <authorList>
            <person name="Chiriac C."/>
            <person name="Salcher M."/>
            <person name="Ghai R."/>
            <person name="Kavagutti S V."/>
        </authorList>
    </citation>
    <scope>NUCLEOTIDE SEQUENCE</scope>
</reference>